<evidence type="ECO:0000313" key="3">
    <source>
        <dbReference type="Proteomes" id="UP001596379"/>
    </source>
</evidence>
<name>A0ABW2J7H7_9BURK</name>
<sequence>MNIEESETQMPNLNVEMVNDAQRGHRHDQLSADLIGRHEILRDLIGYAPFHYVDIPTHGNIGDLLIMHGTLAFFRKHRLVPKLIAPYFAYDPRWIAPEDVIVFHGGGNFGDLYPYFQDLRESIVQNHRENRIIILPQSLHFSSPEKMQESARLFRMHADVHLCVRDQVSYQMAQQFTDNVYLLPDMAHQLFPMLADAGSPSAGSLRISRVDDESSPQAGLRNMVSTTVTDWPEFVGQREVRINLFRRVIGAFFRRGLGWSANSILVRLWIAYSGRLIADAAQLFARHELIVTDRLHGHILACLLRKQNIVLDNSYGKNSRYVEAWTLNSELVMLQKQNAAHATTTFTRHGPMAAAL</sequence>
<dbReference type="RefSeq" id="WP_382234532.1">
    <property type="nucleotide sequence ID" value="NZ_JBHTCC010000002.1"/>
</dbReference>
<comment type="caution">
    <text evidence="2">The sequence shown here is derived from an EMBL/GenBank/DDBJ whole genome shotgun (WGS) entry which is preliminary data.</text>
</comment>
<dbReference type="GO" id="GO:0016740">
    <property type="term" value="F:transferase activity"/>
    <property type="evidence" value="ECO:0007669"/>
    <property type="project" value="UniProtKB-KW"/>
</dbReference>
<feature type="domain" description="Polysaccharide pyruvyl transferase" evidence="1">
    <location>
        <begin position="60"/>
        <end position="315"/>
    </location>
</feature>
<dbReference type="InterPro" id="IPR007345">
    <property type="entry name" value="Polysacch_pyruvyl_Trfase"/>
</dbReference>
<keyword evidence="3" id="KW-1185">Reference proteome</keyword>
<evidence type="ECO:0000259" key="1">
    <source>
        <dbReference type="Pfam" id="PF04230"/>
    </source>
</evidence>
<dbReference type="EMBL" id="JBHTCC010000002">
    <property type="protein sequence ID" value="MFC7298946.1"/>
    <property type="molecule type" value="Genomic_DNA"/>
</dbReference>
<gene>
    <name evidence="2" type="ORF">ACFQO0_10925</name>
</gene>
<organism evidence="2 3">
    <name type="scientific">Herminiimonas aquatilis</name>
    <dbReference type="NCBI Taxonomy" id="345342"/>
    <lineage>
        <taxon>Bacteria</taxon>
        <taxon>Pseudomonadati</taxon>
        <taxon>Pseudomonadota</taxon>
        <taxon>Betaproteobacteria</taxon>
        <taxon>Burkholderiales</taxon>
        <taxon>Oxalobacteraceae</taxon>
        <taxon>Herminiimonas</taxon>
    </lineage>
</organism>
<evidence type="ECO:0000313" key="2">
    <source>
        <dbReference type="EMBL" id="MFC7298946.1"/>
    </source>
</evidence>
<dbReference type="Pfam" id="PF04230">
    <property type="entry name" value="PS_pyruv_trans"/>
    <property type="match status" value="1"/>
</dbReference>
<keyword evidence="2" id="KW-0808">Transferase</keyword>
<dbReference type="Proteomes" id="UP001596379">
    <property type="component" value="Unassembled WGS sequence"/>
</dbReference>
<reference evidence="3" key="1">
    <citation type="journal article" date="2019" name="Int. J. Syst. Evol. Microbiol.">
        <title>The Global Catalogue of Microorganisms (GCM) 10K type strain sequencing project: providing services to taxonomists for standard genome sequencing and annotation.</title>
        <authorList>
            <consortium name="The Broad Institute Genomics Platform"/>
            <consortium name="The Broad Institute Genome Sequencing Center for Infectious Disease"/>
            <person name="Wu L."/>
            <person name="Ma J."/>
        </authorList>
    </citation>
    <scope>NUCLEOTIDE SEQUENCE [LARGE SCALE GENOMIC DNA]</scope>
    <source>
        <strain evidence="3">CCUG 36956</strain>
    </source>
</reference>
<protein>
    <submittedName>
        <fullName evidence="2">Polysaccharide pyruvyl transferase family protein</fullName>
    </submittedName>
</protein>
<accession>A0ABW2J7H7</accession>
<proteinExistence type="predicted"/>